<dbReference type="AlphaFoldDB" id="A0A285ZR86"/>
<keyword evidence="6" id="KW-0902">Two-component regulatory system</keyword>
<keyword evidence="5" id="KW-0418">Kinase</keyword>
<dbReference type="Gene3D" id="3.30.450.20">
    <property type="entry name" value="PAS domain"/>
    <property type="match status" value="4"/>
</dbReference>
<dbReference type="InterPro" id="IPR013767">
    <property type="entry name" value="PAS_fold"/>
</dbReference>
<dbReference type="PRINTS" id="PR00344">
    <property type="entry name" value="BCTRLSENSOR"/>
</dbReference>
<dbReference type="SUPFAM" id="SSF55785">
    <property type="entry name" value="PYP-like sensor domain (PAS domain)"/>
    <property type="match status" value="4"/>
</dbReference>
<keyword evidence="3" id="KW-0597">Phosphoprotein</keyword>
<evidence type="ECO:0000256" key="5">
    <source>
        <dbReference type="ARBA" id="ARBA00022777"/>
    </source>
</evidence>
<evidence type="ECO:0000259" key="9">
    <source>
        <dbReference type="PROSITE" id="PS50112"/>
    </source>
</evidence>
<reference evidence="12" key="1">
    <citation type="submission" date="2017-09" db="EMBL/GenBank/DDBJ databases">
        <authorList>
            <person name="Varghese N."/>
            <person name="Submissions S."/>
        </authorList>
    </citation>
    <scope>NUCLEOTIDE SEQUENCE [LARGE SCALE GENOMIC DNA]</scope>
    <source>
        <strain evidence="12">CGMCC 1.12803</strain>
    </source>
</reference>
<keyword evidence="7" id="KW-0472">Membrane</keyword>
<dbReference type="EC" id="2.7.13.3" evidence="2"/>
<dbReference type="Gene3D" id="3.30.565.10">
    <property type="entry name" value="Histidine kinase-like ATPase, C-terminal domain"/>
    <property type="match status" value="1"/>
</dbReference>
<accession>A0A285ZR86</accession>
<name>A0A285ZR86_9SPHI</name>
<dbReference type="Gene3D" id="2.10.70.100">
    <property type="match status" value="1"/>
</dbReference>
<dbReference type="SUPFAM" id="SSF55874">
    <property type="entry name" value="ATPase domain of HSP90 chaperone/DNA topoisomerase II/histidine kinase"/>
    <property type="match status" value="1"/>
</dbReference>
<dbReference type="InterPro" id="IPR003594">
    <property type="entry name" value="HATPase_dom"/>
</dbReference>
<dbReference type="Pfam" id="PF08448">
    <property type="entry name" value="PAS_4"/>
    <property type="match status" value="2"/>
</dbReference>
<dbReference type="Pfam" id="PF00989">
    <property type="entry name" value="PAS"/>
    <property type="match status" value="1"/>
</dbReference>
<dbReference type="Proteomes" id="UP000219281">
    <property type="component" value="Unassembled WGS sequence"/>
</dbReference>
<evidence type="ECO:0000259" key="8">
    <source>
        <dbReference type="PROSITE" id="PS50109"/>
    </source>
</evidence>
<dbReference type="InterPro" id="IPR036097">
    <property type="entry name" value="HisK_dim/P_sf"/>
</dbReference>
<dbReference type="Pfam" id="PF08447">
    <property type="entry name" value="PAS_3"/>
    <property type="match status" value="1"/>
</dbReference>
<feature type="domain" description="PAC" evidence="10">
    <location>
        <begin position="351"/>
        <end position="406"/>
    </location>
</feature>
<feature type="domain" description="Histidine kinase" evidence="8">
    <location>
        <begin position="854"/>
        <end position="1067"/>
    </location>
</feature>
<dbReference type="FunFam" id="3.30.565.10:FF:000006">
    <property type="entry name" value="Sensor histidine kinase WalK"/>
    <property type="match status" value="1"/>
</dbReference>
<dbReference type="Pfam" id="PF13185">
    <property type="entry name" value="GAF_2"/>
    <property type="match status" value="1"/>
</dbReference>
<dbReference type="SMART" id="SM00086">
    <property type="entry name" value="PAC"/>
    <property type="match status" value="4"/>
</dbReference>
<dbReference type="FunFam" id="1.10.287.130:FF:000001">
    <property type="entry name" value="Two-component sensor histidine kinase"/>
    <property type="match status" value="1"/>
</dbReference>
<evidence type="ECO:0000313" key="12">
    <source>
        <dbReference type="Proteomes" id="UP000219281"/>
    </source>
</evidence>
<proteinExistence type="predicted"/>
<dbReference type="InterPro" id="IPR029016">
    <property type="entry name" value="GAF-like_dom_sf"/>
</dbReference>
<dbReference type="InterPro" id="IPR000700">
    <property type="entry name" value="PAS-assoc_C"/>
</dbReference>
<dbReference type="SMART" id="SM00091">
    <property type="entry name" value="PAS"/>
    <property type="match status" value="4"/>
</dbReference>
<dbReference type="RefSeq" id="WP_097128335.1">
    <property type="nucleotide sequence ID" value="NZ_OCMT01000001.1"/>
</dbReference>
<dbReference type="Pfam" id="PF02518">
    <property type="entry name" value="HATPase_c"/>
    <property type="match status" value="1"/>
</dbReference>
<dbReference type="PANTHER" id="PTHR43304">
    <property type="entry name" value="PHYTOCHROME-LIKE PROTEIN CPH1"/>
    <property type="match status" value="1"/>
</dbReference>
<dbReference type="CDD" id="cd00130">
    <property type="entry name" value="PAS"/>
    <property type="match status" value="3"/>
</dbReference>
<dbReference type="SMART" id="SM00065">
    <property type="entry name" value="GAF"/>
    <property type="match status" value="1"/>
</dbReference>
<dbReference type="SUPFAM" id="SSF47384">
    <property type="entry name" value="Homodimeric domain of signal transducing histidine kinase"/>
    <property type="match status" value="1"/>
</dbReference>
<dbReference type="InterPro" id="IPR005467">
    <property type="entry name" value="His_kinase_dom"/>
</dbReference>
<evidence type="ECO:0000256" key="1">
    <source>
        <dbReference type="ARBA" id="ARBA00000085"/>
    </source>
</evidence>
<dbReference type="InterPro" id="IPR004358">
    <property type="entry name" value="Sig_transdc_His_kin-like_C"/>
</dbReference>
<evidence type="ECO:0000256" key="3">
    <source>
        <dbReference type="ARBA" id="ARBA00022553"/>
    </source>
</evidence>
<dbReference type="InterPro" id="IPR003018">
    <property type="entry name" value="GAF"/>
</dbReference>
<dbReference type="InterPro" id="IPR000014">
    <property type="entry name" value="PAS"/>
</dbReference>
<comment type="catalytic activity">
    <reaction evidence="1">
        <text>ATP + protein L-histidine = ADP + protein N-phospho-L-histidine.</text>
        <dbReference type="EC" id="2.7.13.3"/>
    </reaction>
</comment>
<protein>
    <recommendedName>
        <fullName evidence="2">histidine kinase</fullName>
        <ecNumber evidence="2">2.7.13.3</ecNumber>
    </recommendedName>
</protein>
<dbReference type="InterPro" id="IPR052162">
    <property type="entry name" value="Sensor_kinase/Photoreceptor"/>
</dbReference>
<evidence type="ECO:0000256" key="2">
    <source>
        <dbReference type="ARBA" id="ARBA00012438"/>
    </source>
</evidence>
<gene>
    <name evidence="11" type="ORF">SAMN06297358_0514</name>
</gene>
<evidence type="ECO:0000313" key="11">
    <source>
        <dbReference type="EMBL" id="SOD12140.1"/>
    </source>
</evidence>
<dbReference type="InterPro" id="IPR013655">
    <property type="entry name" value="PAS_fold_3"/>
</dbReference>
<dbReference type="Gene3D" id="1.10.287.130">
    <property type="match status" value="1"/>
</dbReference>
<dbReference type="InterPro" id="IPR035965">
    <property type="entry name" value="PAS-like_dom_sf"/>
</dbReference>
<dbReference type="NCBIfam" id="TIGR00229">
    <property type="entry name" value="sensory_box"/>
    <property type="match status" value="1"/>
</dbReference>
<dbReference type="SMART" id="SM00388">
    <property type="entry name" value="HisKA"/>
    <property type="match status" value="1"/>
</dbReference>
<dbReference type="SUPFAM" id="SSF55781">
    <property type="entry name" value="GAF domain-like"/>
    <property type="match status" value="1"/>
</dbReference>
<evidence type="ECO:0000259" key="10">
    <source>
        <dbReference type="PROSITE" id="PS50113"/>
    </source>
</evidence>
<dbReference type="CDD" id="cd00082">
    <property type="entry name" value="HisKA"/>
    <property type="match status" value="1"/>
</dbReference>
<dbReference type="OrthoDB" id="9813151at2"/>
<keyword evidence="12" id="KW-1185">Reference proteome</keyword>
<dbReference type="EMBL" id="OCMT01000001">
    <property type="protein sequence ID" value="SOD12140.1"/>
    <property type="molecule type" value="Genomic_DNA"/>
</dbReference>
<sequence>MIVTTANTVDLAFLQGGGDSAQLILAADWNLSPLGIPQNWSNALKQALSMVLLSNVPAFVCWGERHLLFYNDAFKLAYQPNEMGQPIEKCLAGDWTLFSNLNSAEFLEDLQVNVSPLRDHLGNTCGVLGIGQTKNNTSADNIINDRKQQINEMVASAPFPIGVYVGREMKIAQANDAIIAVWGKGNDVIGKNYREILPELEAQLIYSQLEHVFDTGIPFHARNQQIDLMVDGELKTSYFNYSFTPLHDIHGNIYGVMSTAADVTDLVVVKQQIENSGNEFRNMIAQAPVAMCLLLGPLHKVALSNASMLEVWDRNHDEVIGKPLFEVLPDTWEKGLAEDLKKVYETGKTYQATERPIILNHDGEAKVFYLNFVCKAYRGVDGEILGMLAISVDVTDQVLARRELERAYEQTKLAKEAGQLGTFDLDVVNNVLQWDSRCRELFGAAQQGEVNYERDFVQGLHIDDRDRITKIVEQTLYEGLGGGEYDVLFRTIGPNTEKLRWVRAKGKVYFDEKGKPSRFIGTVLDVTDQQYAELRVREVAEKQARLAAIVNSSDDIIISKQLDGTITSWNGAAERKFGYSADEAIGKHISLVIPKNRLDEEDYIISQIRKGNNVDHFDTVRLAKDGTELQLSITVSPIVDINRKVIGASKIARDISAQVDARAATLRYTERLEVMNMVSNAISEELDLNSILQKVTDASTELTGAKFGAFFYNRTDENGDSYLLYTLSGASKEAFEQFGMPRDTAVFHPTFAGEGVVRVDDITQDPRYGKNRPYRGMPKGHLPVVSYLAVPVISRSGKVIGGLFFGHPEPARFTAEHESLVVAIASQAAIGVDNAMLYEKVLELNDKKDEFIGLASHELKTPLASINGYLQILNRLVKDLSAQKFLGKASLQVRKITSLVNDLLDVSKIEAGKLKLTISSFDLKTVVEDAVELIKNTTQDYEIVLLDAPDLCMVEGDGQRIEQVVINLLSNAIKYSPGTNKIEVKLSQVKDEVLVGITDFGLGIAADKIKNLFSRFYRVDEATPNISGLGIGLYLSHEIISRHKGKIWVDSELGKGSTFWFSLPCVASN</sequence>
<dbReference type="InterPro" id="IPR003661">
    <property type="entry name" value="HisK_dim/P_dom"/>
</dbReference>
<evidence type="ECO:0000256" key="7">
    <source>
        <dbReference type="ARBA" id="ARBA00023136"/>
    </source>
</evidence>
<organism evidence="11 12">
    <name type="scientific">Pedobacter xixiisoli</name>
    <dbReference type="NCBI Taxonomy" id="1476464"/>
    <lineage>
        <taxon>Bacteria</taxon>
        <taxon>Pseudomonadati</taxon>
        <taxon>Bacteroidota</taxon>
        <taxon>Sphingobacteriia</taxon>
        <taxon>Sphingobacteriales</taxon>
        <taxon>Sphingobacteriaceae</taxon>
        <taxon>Pedobacter</taxon>
    </lineage>
</organism>
<dbReference type="InterPro" id="IPR001610">
    <property type="entry name" value="PAC"/>
</dbReference>
<dbReference type="PROSITE" id="PS50113">
    <property type="entry name" value="PAC"/>
    <property type="match status" value="2"/>
</dbReference>
<dbReference type="PANTHER" id="PTHR43304:SF1">
    <property type="entry name" value="PAC DOMAIN-CONTAINING PROTEIN"/>
    <property type="match status" value="1"/>
</dbReference>
<dbReference type="Gene3D" id="3.30.450.40">
    <property type="match status" value="1"/>
</dbReference>
<evidence type="ECO:0000256" key="4">
    <source>
        <dbReference type="ARBA" id="ARBA00022679"/>
    </source>
</evidence>
<dbReference type="InterPro" id="IPR013656">
    <property type="entry name" value="PAS_4"/>
</dbReference>
<keyword evidence="4" id="KW-0808">Transferase</keyword>
<dbReference type="GO" id="GO:0006355">
    <property type="term" value="P:regulation of DNA-templated transcription"/>
    <property type="evidence" value="ECO:0007669"/>
    <property type="project" value="InterPro"/>
</dbReference>
<feature type="domain" description="PAS" evidence="9">
    <location>
        <begin position="542"/>
        <end position="611"/>
    </location>
</feature>
<dbReference type="Pfam" id="PF00512">
    <property type="entry name" value="HisKA"/>
    <property type="match status" value="1"/>
</dbReference>
<dbReference type="SMART" id="SM00387">
    <property type="entry name" value="HATPase_c"/>
    <property type="match status" value="1"/>
</dbReference>
<dbReference type="PROSITE" id="PS50112">
    <property type="entry name" value="PAS"/>
    <property type="match status" value="1"/>
</dbReference>
<feature type="domain" description="PAC" evidence="10">
    <location>
        <begin position="485"/>
        <end position="538"/>
    </location>
</feature>
<dbReference type="PROSITE" id="PS50109">
    <property type="entry name" value="HIS_KIN"/>
    <property type="match status" value="1"/>
</dbReference>
<dbReference type="InterPro" id="IPR036890">
    <property type="entry name" value="HATPase_C_sf"/>
</dbReference>
<dbReference type="GO" id="GO:0000155">
    <property type="term" value="F:phosphorelay sensor kinase activity"/>
    <property type="evidence" value="ECO:0007669"/>
    <property type="project" value="InterPro"/>
</dbReference>
<evidence type="ECO:0000256" key="6">
    <source>
        <dbReference type="ARBA" id="ARBA00023012"/>
    </source>
</evidence>